<dbReference type="RefSeq" id="WP_100757610.1">
    <property type="nucleotide sequence ID" value="NZ_NPDT01000001.1"/>
</dbReference>
<protein>
    <submittedName>
        <fullName evidence="2">Glycosyl transferase</fullName>
    </submittedName>
</protein>
<reference evidence="2 3" key="1">
    <citation type="submission" date="2017-07" db="EMBL/GenBank/DDBJ databases">
        <title>Leptospira spp. isolated from tropical soils.</title>
        <authorList>
            <person name="Thibeaux R."/>
            <person name="Iraola G."/>
            <person name="Ferres I."/>
            <person name="Bierque E."/>
            <person name="Girault D."/>
            <person name="Soupe-Gilbert M.-E."/>
            <person name="Picardeau M."/>
            <person name="Goarant C."/>
        </authorList>
    </citation>
    <scope>NUCLEOTIDE SEQUENCE [LARGE SCALE GENOMIC DNA]</scope>
    <source>
        <strain evidence="2 3">FH2-C-A2</strain>
    </source>
</reference>
<dbReference type="Proteomes" id="UP000231912">
    <property type="component" value="Unassembled WGS sequence"/>
</dbReference>
<dbReference type="EMBL" id="NPDT01000001">
    <property type="protein sequence ID" value="PJZ67054.1"/>
    <property type="molecule type" value="Genomic_DNA"/>
</dbReference>
<organism evidence="2 3">
    <name type="scientific">Leptospira wolffii</name>
    <dbReference type="NCBI Taxonomy" id="409998"/>
    <lineage>
        <taxon>Bacteria</taxon>
        <taxon>Pseudomonadati</taxon>
        <taxon>Spirochaetota</taxon>
        <taxon>Spirochaetia</taxon>
        <taxon>Leptospirales</taxon>
        <taxon>Leptospiraceae</taxon>
        <taxon>Leptospira</taxon>
    </lineage>
</organism>
<name>A0A2M9ZFA6_9LEPT</name>
<dbReference type="SUPFAM" id="SSF53756">
    <property type="entry name" value="UDP-Glycosyltransferase/glycogen phosphorylase"/>
    <property type="match status" value="1"/>
</dbReference>
<gene>
    <name evidence="2" type="ORF">CH371_02980</name>
</gene>
<sequence length="435" mass="50451">MLNSRRRLAVVSPIFSGQVSGGSEKLIYLYTLMLSKFYEVTVLSTRSLDYISWKNQIPVTDLDTVLLGKDSEKKISREWMETEEGNKIRILRFSVDKERNIRKFNRYSDKLFRAHEFESVGKNRFKSQEERERNWVDMQGPYCPDLIQYIETNERDYDVFVFVSYLYYPMVYGLPLVSKKAVVIPTLHDEPPAKLGVYNNLFKDDSAYCFNTPEEKQLFSRLYGYIPSLGSVIGMYLSIPENEPTEKIPPKSPDKSFDFLYVGRMDEGKGVLEMANFFAEWQKRSGRNDKLSLVGRGDAKLMQKLSKFPHLDLIGFVDEKEKNARIESCDILINPSPMESFSIILMEAWIREKAVMVNGKSDVLQGHCIRSNAGLYYSDQESFAAVADFLVQHPKERGEMGLNGKRYVQANFNPETVERKLVQIVERCIRRRYSD</sequence>
<dbReference type="PANTHER" id="PTHR12526:SF584">
    <property type="entry name" value="GLYCOSYLTRANSFERASE"/>
    <property type="match status" value="1"/>
</dbReference>
<accession>A0A2M9ZFA6</accession>
<dbReference type="InterPro" id="IPR001296">
    <property type="entry name" value="Glyco_trans_1"/>
</dbReference>
<evidence type="ECO:0000313" key="2">
    <source>
        <dbReference type="EMBL" id="PJZ67054.1"/>
    </source>
</evidence>
<dbReference type="AlphaFoldDB" id="A0A2M9ZFA6"/>
<keyword evidence="2" id="KW-0808">Transferase</keyword>
<dbReference type="Pfam" id="PF00534">
    <property type="entry name" value="Glycos_transf_1"/>
    <property type="match status" value="1"/>
</dbReference>
<comment type="caution">
    <text evidence="2">The sequence shown here is derived from an EMBL/GenBank/DDBJ whole genome shotgun (WGS) entry which is preliminary data.</text>
</comment>
<proteinExistence type="predicted"/>
<dbReference type="CDD" id="cd03801">
    <property type="entry name" value="GT4_PimA-like"/>
    <property type="match status" value="1"/>
</dbReference>
<dbReference type="PANTHER" id="PTHR12526">
    <property type="entry name" value="GLYCOSYLTRANSFERASE"/>
    <property type="match status" value="1"/>
</dbReference>
<feature type="domain" description="Glycosyl transferase family 1" evidence="1">
    <location>
        <begin position="246"/>
        <end position="405"/>
    </location>
</feature>
<evidence type="ECO:0000313" key="3">
    <source>
        <dbReference type="Proteomes" id="UP000231912"/>
    </source>
</evidence>
<evidence type="ECO:0000259" key="1">
    <source>
        <dbReference type="Pfam" id="PF00534"/>
    </source>
</evidence>
<dbReference type="Gene3D" id="3.40.50.2000">
    <property type="entry name" value="Glycogen Phosphorylase B"/>
    <property type="match status" value="1"/>
</dbReference>
<dbReference type="GO" id="GO:0016757">
    <property type="term" value="F:glycosyltransferase activity"/>
    <property type="evidence" value="ECO:0007669"/>
    <property type="project" value="InterPro"/>
</dbReference>